<protein>
    <recommendedName>
        <fullName evidence="3 9">DNA repair protein RecN</fullName>
    </recommendedName>
    <alternativeName>
        <fullName evidence="8 9">Recombination protein N</fullName>
    </alternativeName>
</protein>
<dbReference type="Gene3D" id="3.40.50.300">
    <property type="entry name" value="P-loop containing nucleotide triphosphate hydrolases"/>
    <property type="match status" value="2"/>
</dbReference>
<evidence type="ECO:0000256" key="2">
    <source>
        <dbReference type="ARBA" id="ARBA00009441"/>
    </source>
</evidence>
<dbReference type="InterPro" id="IPR004604">
    <property type="entry name" value="DNA_recomb/repair_RecN"/>
</dbReference>
<name>A0A5B7TWU2_9FLAO</name>
<dbReference type="RefSeq" id="WP_138950623.1">
    <property type="nucleotide sequence ID" value="NZ_CP040749.1"/>
</dbReference>
<proteinExistence type="inferred from homology"/>
<dbReference type="Proteomes" id="UP000306229">
    <property type="component" value="Chromosome"/>
</dbReference>
<dbReference type="Pfam" id="PF02463">
    <property type="entry name" value="SMC_N"/>
    <property type="match status" value="1"/>
</dbReference>
<feature type="coiled-coil region" evidence="10">
    <location>
        <begin position="318"/>
        <end position="355"/>
    </location>
</feature>
<dbReference type="EMBL" id="CP040749">
    <property type="protein sequence ID" value="QCX39781.1"/>
    <property type="molecule type" value="Genomic_DNA"/>
</dbReference>
<evidence type="ECO:0000256" key="1">
    <source>
        <dbReference type="ARBA" id="ARBA00003618"/>
    </source>
</evidence>
<comment type="similarity">
    <text evidence="2 9">Belongs to the RecN family.</text>
</comment>
<dbReference type="NCBIfam" id="TIGR00634">
    <property type="entry name" value="recN"/>
    <property type="match status" value="1"/>
</dbReference>
<dbReference type="GO" id="GO:0043590">
    <property type="term" value="C:bacterial nucleoid"/>
    <property type="evidence" value="ECO:0007669"/>
    <property type="project" value="TreeGrafter"/>
</dbReference>
<gene>
    <name evidence="12" type="primary">recN</name>
    <name evidence="12" type="ORF">FF125_15530</name>
</gene>
<dbReference type="PANTHER" id="PTHR11059:SF0">
    <property type="entry name" value="DNA REPAIR PROTEIN RECN"/>
    <property type="match status" value="1"/>
</dbReference>
<dbReference type="OrthoDB" id="9806954at2"/>
<keyword evidence="4" id="KW-0547">Nucleotide-binding</keyword>
<evidence type="ECO:0000313" key="13">
    <source>
        <dbReference type="Proteomes" id="UP000306229"/>
    </source>
</evidence>
<feature type="coiled-coil region" evidence="10">
    <location>
        <begin position="165"/>
        <end position="219"/>
    </location>
</feature>
<reference evidence="12 13" key="1">
    <citation type="submission" date="2019-05" db="EMBL/GenBank/DDBJ databases">
        <title>Algicella ahnfeltiae gen. nov., sp. nov., a novel marine bacterium of the family Flavobacteriaceae isolated from a red alga.</title>
        <authorList>
            <person name="Nedashkovskaya O.I."/>
            <person name="Kukhlevskiy A.D."/>
            <person name="Kim S.-G."/>
            <person name="Zhukova N.V."/>
            <person name="Mikhailov V.V."/>
        </authorList>
    </citation>
    <scope>NUCLEOTIDE SEQUENCE [LARGE SCALE GENOMIC DNA]</scope>
    <source>
        <strain evidence="12 13">10Alg115</strain>
    </source>
</reference>
<dbReference type="GO" id="GO:0006281">
    <property type="term" value="P:DNA repair"/>
    <property type="evidence" value="ECO:0007669"/>
    <property type="project" value="UniProtKB-KW"/>
</dbReference>
<evidence type="ECO:0000256" key="8">
    <source>
        <dbReference type="ARBA" id="ARBA00033408"/>
    </source>
</evidence>
<evidence type="ECO:0000256" key="4">
    <source>
        <dbReference type="ARBA" id="ARBA00022741"/>
    </source>
</evidence>
<evidence type="ECO:0000313" key="12">
    <source>
        <dbReference type="EMBL" id="QCX39781.1"/>
    </source>
</evidence>
<keyword evidence="5 9" id="KW-0227">DNA damage</keyword>
<dbReference type="SUPFAM" id="SSF52540">
    <property type="entry name" value="P-loop containing nucleoside triphosphate hydrolases"/>
    <property type="match status" value="2"/>
</dbReference>
<accession>A0A5B7TWU2</accession>
<dbReference type="PIRSF" id="PIRSF003128">
    <property type="entry name" value="RecN"/>
    <property type="match status" value="1"/>
</dbReference>
<comment type="function">
    <text evidence="1 9">May be involved in recombinational repair of damaged DNA.</text>
</comment>
<evidence type="ECO:0000256" key="5">
    <source>
        <dbReference type="ARBA" id="ARBA00022763"/>
    </source>
</evidence>
<dbReference type="GO" id="GO:0005524">
    <property type="term" value="F:ATP binding"/>
    <property type="evidence" value="ECO:0007669"/>
    <property type="project" value="UniProtKB-KW"/>
</dbReference>
<evidence type="ECO:0000256" key="6">
    <source>
        <dbReference type="ARBA" id="ARBA00022840"/>
    </source>
</evidence>
<keyword evidence="13" id="KW-1185">Reference proteome</keyword>
<evidence type="ECO:0000259" key="11">
    <source>
        <dbReference type="Pfam" id="PF02463"/>
    </source>
</evidence>
<dbReference type="GO" id="GO:0009432">
    <property type="term" value="P:SOS response"/>
    <property type="evidence" value="ECO:0007669"/>
    <property type="project" value="TreeGrafter"/>
</dbReference>
<dbReference type="InterPro" id="IPR027417">
    <property type="entry name" value="P-loop_NTPase"/>
</dbReference>
<dbReference type="KEGG" id="fbe:FF125_15530"/>
<evidence type="ECO:0000256" key="7">
    <source>
        <dbReference type="ARBA" id="ARBA00023204"/>
    </source>
</evidence>
<keyword evidence="7 9" id="KW-0234">DNA repair</keyword>
<keyword evidence="6" id="KW-0067">ATP-binding</keyword>
<keyword evidence="10" id="KW-0175">Coiled coil</keyword>
<sequence length="554" mass="62845">MLASLSIKNYALIDYLEVSFQDGFSIITGETGAGKSILLGALGLILGKRADLSSLKIKDEKCVIEGEFLIDKFDLKSFFETNDLDFEKRTIIRREILPSGKSRAFINDTPTTLSVLTSLSDKLIDLHSQHQTLQLADNAFQFLVIDALAGNTKTLISFKKGLKIYKKLRKELVEIEKRQVEAQSQHDYNSFLLDELIEADFKENEQEFLEETLEKLNHVEEIKLLLTDAQNLVDLEDSGLSDALLNYVNIIQKLSKYGKTFEDLSYRISSLKIDFDDITKELENSNDGVDYSPQEIEKYNDRLQLLYNLQKKHQVATINELLEKKQILEIKVSAVENAEEIVKAKKIEILEVEKKLDKCSDILHHSRKKAIPELIKQLGILLKNLEMPNTSFKIDLIKGTAFFSNGKDELDFLISTNKGSNYETLKKIASGGEMSRIMLAVKSILCNYSNLPTIIFDEIDTGVSGEVSNRIAKVMLTMSKHMQVIAITHLPQIAAKGEYHYKVYKTDKNKQTLTNIKILSQEQRIQELAEMLSGKDIAETAIVHAKQLLDQEID</sequence>
<dbReference type="InterPro" id="IPR003395">
    <property type="entry name" value="RecF/RecN/SMC_N"/>
</dbReference>
<dbReference type="CDD" id="cd03241">
    <property type="entry name" value="ABC_RecN"/>
    <property type="match status" value="1"/>
</dbReference>
<evidence type="ECO:0000256" key="9">
    <source>
        <dbReference type="PIRNR" id="PIRNR003128"/>
    </source>
</evidence>
<organism evidence="12 13">
    <name type="scientific">Aureibaculum algae</name>
    <dbReference type="NCBI Taxonomy" id="2584122"/>
    <lineage>
        <taxon>Bacteria</taxon>
        <taxon>Pseudomonadati</taxon>
        <taxon>Bacteroidota</taxon>
        <taxon>Flavobacteriia</taxon>
        <taxon>Flavobacteriales</taxon>
        <taxon>Flavobacteriaceae</taxon>
        <taxon>Aureibaculum</taxon>
    </lineage>
</organism>
<evidence type="ECO:0000256" key="3">
    <source>
        <dbReference type="ARBA" id="ARBA00021315"/>
    </source>
</evidence>
<evidence type="ECO:0000256" key="10">
    <source>
        <dbReference type="SAM" id="Coils"/>
    </source>
</evidence>
<feature type="domain" description="RecF/RecN/SMC N-terminal" evidence="11">
    <location>
        <begin position="5"/>
        <end position="510"/>
    </location>
</feature>
<dbReference type="GO" id="GO:0006310">
    <property type="term" value="P:DNA recombination"/>
    <property type="evidence" value="ECO:0007669"/>
    <property type="project" value="InterPro"/>
</dbReference>
<dbReference type="AlphaFoldDB" id="A0A5B7TWU2"/>
<dbReference type="PANTHER" id="PTHR11059">
    <property type="entry name" value="DNA REPAIR PROTEIN RECN"/>
    <property type="match status" value="1"/>
</dbReference>